<dbReference type="InterPro" id="IPR038732">
    <property type="entry name" value="HpyO/CreE_NAD-binding"/>
</dbReference>
<dbReference type="EMBL" id="NOZR01000002">
    <property type="protein sequence ID" value="OYN82304.1"/>
    <property type="molecule type" value="Genomic_DNA"/>
</dbReference>
<dbReference type="Gene3D" id="3.50.50.60">
    <property type="entry name" value="FAD/NAD(P)-binding domain"/>
    <property type="match status" value="2"/>
</dbReference>
<dbReference type="AlphaFoldDB" id="A0A255DSU6"/>
<organism evidence="2 3">
    <name type="scientific">Mycolicibacterium sphagni</name>
    <dbReference type="NCBI Taxonomy" id="1786"/>
    <lineage>
        <taxon>Bacteria</taxon>
        <taxon>Bacillati</taxon>
        <taxon>Actinomycetota</taxon>
        <taxon>Actinomycetes</taxon>
        <taxon>Mycobacteriales</taxon>
        <taxon>Mycobacteriaceae</taxon>
        <taxon>Mycolicibacterium</taxon>
    </lineage>
</organism>
<dbReference type="Gene3D" id="1.25.40.10">
    <property type="entry name" value="Tetratricopeptide repeat domain"/>
    <property type="match status" value="1"/>
</dbReference>
<dbReference type="InterPro" id="IPR011990">
    <property type="entry name" value="TPR-like_helical_dom_sf"/>
</dbReference>
<dbReference type="InterPro" id="IPR036188">
    <property type="entry name" value="FAD/NAD-bd_sf"/>
</dbReference>
<evidence type="ECO:0000313" key="2">
    <source>
        <dbReference type="EMBL" id="OYN82304.1"/>
    </source>
</evidence>
<dbReference type="SUPFAM" id="SSF51905">
    <property type="entry name" value="FAD/NAD(P)-binding domain"/>
    <property type="match status" value="2"/>
</dbReference>
<dbReference type="SUPFAM" id="SSF48452">
    <property type="entry name" value="TPR-like"/>
    <property type="match status" value="1"/>
</dbReference>
<reference evidence="2 3" key="1">
    <citation type="submission" date="2017-07" db="EMBL/GenBank/DDBJ databases">
        <title>The new phylogeny of genus Mycobacterium.</title>
        <authorList>
            <person name="Tortoli E."/>
            <person name="Trovato A."/>
            <person name="Cirillo D.M."/>
        </authorList>
    </citation>
    <scope>NUCLEOTIDE SEQUENCE [LARGE SCALE GENOMIC DNA]</scope>
    <source>
        <strain evidence="2 3">ATCC 33027</strain>
    </source>
</reference>
<gene>
    <name evidence="2" type="ORF">CG716_03325</name>
</gene>
<name>A0A255DSU6_9MYCO</name>
<dbReference type="InterPro" id="IPR052189">
    <property type="entry name" value="L-asp_N-monooxygenase_NS-form"/>
</dbReference>
<sequence length="878" mass="92791">MMRFTIVGGGAAGVLAAIHLRRHDPNAQITLIDASGRPGTGAAYGTSDPAHLLNVPAPRMSAWPDDPDHFCRWLNEHAVSTFEGFAPRLAYGRYLREQLAAAEVRMETAEVVGLVPGAPAQVKLSDGRSVSTDTVVLASGRPDGGMPDSLERAFAPVLAADTDGKVVVDPWAPGALAALGARRPSNVLVIGSGLTGIDVALHLIARGATITLISRHGALPHRFRNMGAPCEVPHLDALGADISLENVRAALAADLADAREAGLNWRQVIDGIRPRTSRLWRSLGWEDQRRFLREDLRQWEILRHRMPPTVADAIDAAIGGGQLTVVAGEVADVSLRGDGVDLLLTTTDESVRKHGDAVVVATGTAWDRRSLQRSPLWANLLASGVASVHPCGIGVRLDADGRLIDDTGATVPGIVCLGSIRQGEEWETTAIPEIRAQAAAVAKLIADDTHDRPVRGPGIIRAPAPVLTGAPASYAEGVRRLLAVQDGASISFATAVAEDPHHARAHVALAMIATERPDRAGGRDAVAGHLARARAALAHGSAEDRSHVEAIATWCEEGNAAGTVALIEHLDRVPDDAVALLVLAPSIAFAGAGDALPDAWQYVEQFTGVHGEAPWYLGLRAYGRTEQGLWYDAADLADAALELDPGNGNAAHALSHVHYETDAHGAGLKWLTDWIPSDGSTQRYLPHFQWHAALHELAMGDAAAAARRYATFLAPPQSRDVRCLVDAGSLAWRARLHPDWVTPPDPMPVLAEAGSLAYSPQTPFIAFHALLVLAAANDPAAIRAIKVPGASEEQANTLRFIGEGLIALTEGEPRAALDYLLESLPGLPSIGGSRVQQEVILETALAAMLQLGAPGQAGRLLSRHRATPAPQVTRGAVN</sequence>
<accession>A0A255DSU6</accession>
<dbReference type="PANTHER" id="PTHR40254:SF1">
    <property type="entry name" value="BLR0577 PROTEIN"/>
    <property type="match status" value="1"/>
</dbReference>
<dbReference type="Proteomes" id="UP000216063">
    <property type="component" value="Unassembled WGS sequence"/>
</dbReference>
<dbReference type="PRINTS" id="PR00368">
    <property type="entry name" value="FADPNR"/>
</dbReference>
<dbReference type="PRINTS" id="PR00411">
    <property type="entry name" value="PNDRDTASEI"/>
</dbReference>
<protein>
    <recommendedName>
        <fullName evidence="1">FAD-dependent urate hydroxylase HpyO/Asp monooxygenase CreE-like FAD/NAD(P)-binding domain-containing protein</fullName>
    </recommendedName>
</protein>
<comment type="caution">
    <text evidence="2">The sequence shown here is derived from an EMBL/GenBank/DDBJ whole genome shotgun (WGS) entry which is preliminary data.</text>
</comment>
<dbReference type="Pfam" id="PF13454">
    <property type="entry name" value="NAD_binding_9"/>
    <property type="match status" value="1"/>
</dbReference>
<evidence type="ECO:0000313" key="3">
    <source>
        <dbReference type="Proteomes" id="UP000216063"/>
    </source>
</evidence>
<keyword evidence="3" id="KW-1185">Reference proteome</keyword>
<proteinExistence type="predicted"/>
<evidence type="ECO:0000259" key="1">
    <source>
        <dbReference type="Pfam" id="PF13454"/>
    </source>
</evidence>
<dbReference type="PANTHER" id="PTHR40254">
    <property type="entry name" value="BLR0577 PROTEIN"/>
    <property type="match status" value="1"/>
</dbReference>
<feature type="domain" description="FAD-dependent urate hydroxylase HpyO/Asp monooxygenase CreE-like FAD/NAD(P)-binding" evidence="1">
    <location>
        <begin position="6"/>
        <end position="141"/>
    </location>
</feature>